<dbReference type="Pfam" id="PF00571">
    <property type="entry name" value="CBS"/>
    <property type="match status" value="2"/>
</dbReference>
<sequence length="401" mass="45645">MTEREVKKTQESLQDRLAQVVDLLQRQRIVEDLTHRQEGQHQDRVENLVHRQNLVELQRKLEDLHSADVAYILEALPLEDRLTVWQLVKAERDGDILLEVSDSVRETLIADMDDHELLAAARDMDADELADLAPELPRDVVHELMEALDSQQRERVRSALSYDEDQVGALMDFEMVTIREDVSLEVVLRYLRRLKELPGHTDKLFVVDSEGVLKGVLPIKRLLVNDPEKQVGEVMANDPVSFHPEDDAYDAAQAFERYDLISTPVVDKNGKLIGRLTIDEMVDLIREESESEVLNMAGLREEEDIFASVWRSLRNRWAWLAVNLVTAFLASRVIGLFEGSIEGAVPLVPAGPTDFQWDCVFVPNGHTQTFAEMGPAKDAISMRRKALDQFAQYLKTCEGVK</sequence>
<proteinExistence type="predicted"/>
<name>A0A3M5ZY31_PSESS</name>
<dbReference type="PANTHER" id="PTHR43773:SF1">
    <property type="entry name" value="MAGNESIUM TRANSPORTER MGTE"/>
    <property type="match status" value="1"/>
</dbReference>
<dbReference type="Pfam" id="PF01725">
    <property type="entry name" value="Ham1p_like"/>
    <property type="match status" value="1"/>
</dbReference>
<evidence type="ECO:0000256" key="1">
    <source>
        <dbReference type="ARBA" id="ARBA00022801"/>
    </source>
</evidence>
<dbReference type="Proteomes" id="UP000272241">
    <property type="component" value="Unassembled WGS sequence"/>
</dbReference>
<evidence type="ECO:0000256" key="3">
    <source>
        <dbReference type="PROSITE-ProRule" id="PRU00703"/>
    </source>
</evidence>
<dbReference type="GO" id="GO:0016020">
    <property type="term" value="C:membrane"/>
    <property type="evidence" value="ECO:0007669"/>
    <property type="project" value="InterPro"/>
</dbReference>
<dbReference type="FunFam" id="3.10.580.10:FF:000025">
    <property type="entry name" value="Magnesium transporter MgtE"/>
    <property type="match status" value="1"/>
</dbReference>
<dbReference type="GO" id="GO:0015095">
    <property type="term" value="F:magnesium ion transmembrane transporter activity"/>
    <property type="evidence" value="ECO:0007669"/>
    <property type="project" value="InterPro"/>
</dbReference>
<dbReference type="Gene3D" id="1.25.60.10">
    <property type="entry name" value="MgtE N-terminal domain-like"/>
    <property type="match status" value="1"/>
</dbReference>
<dbReference type="InterPro" id="IPR006669">
    <property type="entry name" value="MgtE_transporter"/>
</dbReference>
<dbReference type="InterPro" id="IPR046342">
    <property type="entry name" value="CBS_dom_sf"/>
</dbReference>
<dbReference type="SMART" id="SM00116">
    <property type="entry name" value="CBS"/>
    <property type="match status" value="2"/>
</dbReference>
<dbReference type="PANTHER" id="PTHR43773">
    <property type="entry name" value="MAGNESIUM TRANSPORTER MGTE"/>
    <property type="match status" value="1"/>
</dbReference>
<dbReference type="AlphaFoldDB" id="A0A3M5ZY31"/>
<dbReference type="InterPro" id="IPR029001">
    <property type="entry name" value="ITPase-like_fam"/>
</dbReference>
<dbReference type="GO" id="GO:0047429">
    <property type="term" value="F:nucleoside triphosphate diphosphatase activity"/>
    <property type="evidence" value="ECO:0007669"/>
    <property type="project" value="InterPro"/>
</dbReference>
<dbReference type="SUPFAM" id="SSF158791">
    <property type="entry name" value="MgtE N-terminal domain-like"/>
    <property type="match status" value="1"/>
</dbReference>
<evidence type="ECO:0000313" key="5">
    <source>
        <dbReference type="EMBL" id="RMV11596.1"/>
    </source>
</evidence>
<dbReference type="SUPFAM" id="SSF52972">
    <property type="entry name" value="ITPase-like"/>
    <property type="match status" value="1"/>
</dbReference>
<dbReference type="EMBL" id="RBUO01000386">
    <property type="protein sequence ID" value="RMV11596.1"/>
    <property type="molecule type" value="Genomic_DNA"/>
</dbReference>
<evidence type="ECO:0000259" key="4">
    <source>
        <dbReference type="PROSITE" id="PS51371"/>
    </source>
</evidence>
<dbReference type="Gene3D" id="3.10.580.10">
    <property type="entry name" value="CBS-domain"/>
    <property type="match status" value="1"/>
</dbReference>
<feature type="domain" description="CBS" evidence="4">
    <location>
        <begin position="235"/>
        <end position="291"/>
    </location>
</feature>
<dbReference type="InterPro" id="IPR038076">
    <property type="entry name" value="MgtE_N_sf"/>
</dbReference>
<keyword evidence="1" id="KW-0378">Hydrolase</keyword>
<protein>
    <submittedName>
        <fullName evidence="5">Magnesium transporter</fullName>
    </submittedName>
</protein>
<dbReference type="GO" id="GO:0009143">
    <property type="term" value="P:nucleoside triphosphate catabolic process"/>
    <property type="evidence" value="ECO:0007669"/>
    <property type="project" value="InterPro"/>
</dbReference>
<organism evidence="5 6">
    <name type="scientific">Pseudomonas savastanoi</name>
    <name type="common">Pseudomonas syringae pv. savastanoi</name>
    <dbReference type="NCBI Taxonomy" id="29438"/>
    <lineage>
        <taxon>Bacteria</taxon>
        <taxon>Pseudomonadati</taxon>
        <taxon>Pseudomonadota</taxon>
        <taxon>Gammaproteobacteria</taxon>
        <taxon>Pseudomonadales</taxon>
        <taxon>Pseudomonadaceae</taxon>
        <taxon>Pseudomonas</taxon>
    </lineage>
</organism>
<accession>A0A3M5ZY31</accession>
<evidence type="ECO:0000313" key="6">
    <source>
        <dbReference type="Proteomes" id="UP000272241"/>
    </source>
</evidence>
<dbReference type="InterPro" id="IPR006668">
    <property type="entry name" value="Mg_transptr_MgtE_intracell_dom"/>
</dbReference>
<dbReference type="SMART" id="SM00924">
    <property type="entry name" value="MgtE_N"/>
    <property type="match status" value="1"/>
</dbReference>
<dbReference type="Pfam" id="PF03448">
    <property type="entry name" value="MgtE_N"/>
    <property type="match status" value="1"/>
</dbReference>
<dbReference type="InterPro" id="IPR000644">
    <property type="entry name" value="CBS_dom"/>
</dbReference>
<dbReference type="GO" id="GO:0009117">
    <property type="term" value="P:nucleotide metabolic process"/>
    <property type="evidence" value="ECO:0007669"/>
    <property type="project" value="UniProtKB-KW"/>
</dbReference>
<keyword evidence="3" id="KW-0129">CBS domain</keyword>
<keyword evidence="2" id="KW-0546">Nucleotide metabolism</keyword>
<comment type="caution">
    <text evidence="5">The sequence shown here is derived from an EMBL/GenBank/DDBJ whole genome shotgun (WGS) entry which is preliminary data.</text>
</comment>
<dbReference type="SUPFAM" id="SSF54631">
    <property type="entry name" value="CBS-domain pair"/>
    <property type="match status" value="1"/>
</dbReference>
<dbReference type="Gene3D" id="3.90.950.10">
    <property type="match status" value="1"/>
</dbReference>
<dbReference type="InterPro" id="IPR002637">
    <property type="entry name" value="RdgB/HAM1"/>
</dbReference>
<evidence type="ECO:0000256" key="2">
    <source>
        <dbReference type="ARBA" id="ARBA00023080"/>
    </source>
</evidence>
<reference evidence="5 6" key="1">
    <citation type="submission" date="2018-08" db="EMBL/GenBank/DDBJ databases">
        <title>Recombination of ecologically and evolutionarily significant loci maintains genetic cohesion in the Pseudomonas syringae species complex.</title>
        <authorList>
            <person name="Dillon M."/>
            <person name="Thakur S."/>
            <person name="Almeida R.N.D."/>
            <person name="Weir B.S."/>
            <person name="Guttman D.S."/>
        </authorList>
    </citation>
    <scope>NUCLEOTIDE SEQUENCE [LARGE SCALE GENOMIC DNA]</scope>
    <source>
        <strain evidence="5 6">ICMP 11895</strain>
    </source>
</reference>
<gene>
    <name evidence="5" type="ORF">ALP15_00232</name>
</gene>
<feature type="domain" description="CBS" evidence="4">
    <location>
        <begin position="171"/>
        <end position="234"/>
    </location>
</feature>
<dbReference type="CDD" id="cd04606">
    <property type="entry name" value="CBS_pair_Mg_transporter"/>
    <property type="match status" value="1"/>
</dbReference>
<dbReference type="PROSITE" id="PS51371">
    <property type="entry name" value="CBS"/>
    <property type="match status" value="2"/>
</dbReference>